<reference evidence="1" key="1">
    <citation type="journal article" date="2021" name="Proc. Natl. Acad. Sci. U.S.A.">
        <title>A Catalog of Tens of Thousands of Viruses from Human Metagenomes Reveals Hidden Associations with Chronic Diseases.</title>
        <authorList>
            <person name="Tisza M.J."/>
            <person name="Buck C.B."/>
        </authorList>
    </citation>
    <scope>NUCLEOTIDE SEQUENCE</scope>
    <source>
        <strain evidence="1">Ctshb19</strain>
    </source>
</reference>
<sequence>MSVTRPRTTPCIGRCSHNVGDDLCKGCNRTIAEVRDWNTFTTEQKLQKMEELKTRSRSMIATDKPIISWDD</sequence>
<organism evidence="1">
    <name type="scientific">Myoviridae sp. ctshb19</name>
    <dbReference type="NCBI Taxonomy" id="2825194"/>
    <lineage>
        <taxon>Viruses</taxon>
        <taxon>Duplodnaviria</taxon>
        <taxon>Heunggongvirae</taxon>
        <taxon>Uroviricota</taxon>
        <taxon>Caudoviricetes</taxon>
    </lineage>
</organism>
<accession>A0A8S5UG26</accession>
<evidence type="ECO:0008006" key="2">
    <source>
        <dbReference type="Google" id="ProtNLM"/>
    </source>
</evidence>
<dbReference type="Pfam" id="PF06945">
    <property type="entry name" value="DUF1289"/>
    <property type="match status" value="1"/>
</dbReference>
<dbReference type="InterPro" id="IPR010710">
    <property type="entry name" value="DUF1289"/>
</dbReference>
<protein>
    <recommendedName>
        <fullName evidence="2">DUF1289 domain-containing protein</fullName>
    </recommendedName>
</protein>
<name>A0A8S5UG26_9CAUD</name>
<dbReference type="PANTHER" id="PTHR35175">
    <property type="entry name" value="DUF1289 DOMAIN-CONTAINING PROTEIN"/>
    <property type="match status" value="1"/>
</dbReference>
<proteinExistence type="predicted"/>
<dbReference type="EMBL" id="BK016086">
    <property type="protein sequence ID" value="DAF93380.1"/>
    <property type="molecule type" value="Genomic_DNA"/>
</dbReference>
<evidence type="ECO:0000313" key="1">
    <source>
        <dbReference type="EMBL" id="DAF93380.1"/>
    </source>
</evidence>
<dbReference type="PANTHER" id="PTHR35175:SF2">
    <property type="entry name" value="DUF1289 DOMAIN-CONTAINING PROTEIN"/>
    <property type="match status" value="1"/>
</dbReference>